<dbReference type="RefSeq" id="WP_271201231.1">
    <property type="nucleotide sequence ID" value="NZ_BSFL01000003.1"/>
</dbReference>
<dbReference type="Pfam" id="PF03567">
    <property type="entry name" value="Sulfotransfer_2"/>
    <property type="match status" value="1"/>
</dbReference>
<protein>
    <recommendedName>
        <fullName evidence="10">Sulfotransferase family protein</fullName>
    </recommendedName>
</protein>
<dbReference type="GO" id="GO:0016051">
    <property type="term" value="P:carbohydrate biosynthetic process"/>
    <property type="evidence" value="ECO:0007669"/>
    <property type="project" value="InterPro"/>
</dbReference>
<keyword evidence="7" id="KW-0325">Glycoprotein</keyword>
<evidence type="ECO:0000256" key="5">
    <source>
        <dbReference type="ARBA" id="ARBA00023034"/>
    </source>
</evidence>
<keyword evidence="5" id="KW-0333">Golgi apparatus</keyword>
<proteinExistence type="predicted"/>
<reference evidence="8" key="2">
    <citation type="submission" date="2023-01" db="EMBL/GenBank/DDBJ databases">
        <authorList>
            <person name="Sun Q."/>
            <person name="Evtushenko L."/>
        </authorList>
    </citation>
    <scope>NUCLEOTIDE SEQUENCE</scope>
    <source>
        <strain evidence="8">VKM B-2748</strain>
    </source>
</reference>
<comment type="caution">
    <text evidence="8">The sequence shown here is derived from an EMBL/GenBank/DDBJ whole genome shotgun (WGS) entry which is preliminary data.</text>
</comment>
<comment type="subcellular location">
    <subcellularLocation>
        <location evidence="1">Golgi apparatus membrane</location>
        <topology evidence="1">Single-pass type II membrane protein</topology>
    </subcellularLocation>
</comment>
<keyword evidence="4" id="KW-1133">Transmembrane helix</keyword>
<evidence type="ECO:0000256" key="3">
    <source>
        <dbReference type="ARBA" id="ARBA00022692"/>
    </source>
</evidence>
<keyword evidence="2" id="KW-0808">Transferase</keyword>
<dbReference type="PANTHER" id="PTHR12137">
    <property type="entry name" value="CARBOHYDRATE SULFOTRANSFERASE"/>
    <property type="match status" value="1"/>
</dbReference>
<keyword evidence="6" id="KW-0472">Membrane</keyword>
<evidence type="ECO:0000313" key="9">
    <source>
        <dbReference type="Proteomes" id="UP001143309"/>
    </source>
</evidence>
<dbReference type="Proteomes" id="UP001143309">
    <property type="component" value="Unassembled WGS sequence"/>
</dbReference>
<evidence type="ECO:0000313" key="8">
    <source>
        <dbReference type="EMBL" id="GLK80746.1"/>
    </source>
</evidence>
<evidence type="ECO:0000256" key="6">
    <source>
        <dbReference type="ARBA" id="ARBA00023136"/>
    </source>
</evidence>
<dbReference type="GO" id="GO:0016020">
    <property type="term" value="C:membrane"/>
    <property type="evidence" value="ECO:0007669"/>
    <property type="project" value="InterPro"/>
</dbReference>
<accession>A0A9W6JN88</accession>
<reference evidence="8" key="1">
    <citation type="journal article" date="2014" name="Int. J. Syst. Evol. Microbiol.">
        <title>Complete genome sequence of Corynebacterium casei LMG S-19264T (=DSM 44701T), isolated from a smear-ripened cheese.</title>
        <authorList>
            <consortium name="US DOE Joint Genome Institute (JGI-PGF)"/>
            <person name="Walter F."/>
            <person name="Albersmeier A."/>
            <person name="Kalinowski J."/>
            <person name="Ruckert C."/>
        </authorList>
    </citation>
    <scope>NUCLEOTIDE SEQUENCE</scope>
    <source>
        <strain evidence="8">VKM B-2748</strain>
    </source>
</reference>
<evidence type="ECO:0000256" key="1">
    <source>
        <dbReference type="ARBA" id="ARBA00004323"/>
    </source>
</evidence>
<evidence type="ECO:0000256" key="7">
    <source>
        <dbReference type="ARBA" id="ARBA00023180"/>
    </source>
</evidence>
<dbReference type="InterPro" id="IPR018011">
    <property type="entry name" value="Carb_sulfotrans_8-10"/>
</dbReference>
<name>A0A9W6JN88_9HYPH</name>
<evidence type="ECO:0000256" key="4">
    <source>
        <dbReference type="ARBA" id="ARBA00022989"/>
    </source>
</evidence>
<keyword evidence="9" id="KW-1185">Reference proteome</keyword>
<dbReference type="InterPro" id="IPR005331">
    <property type="entry name" value="Sulfotransferase"/>
</dbReference>
<organism evidence="8 9">
    <name type="scientific">Methylopila turkensis</name>
    <dbReference type="NCBI Taxonomy" id="1437816"/>
    <lineage>
        <taxon>Bacteria</taxon>
        <taxon>Pseudomonadati</taxon>
        <taxon>Pseudomonadota</taxon>
        <taxon>Alphaproteobacteria</taxon>
        <taxon>Hyphomicrobiales</taxon>
        <taxon>Methylopilaceae</taxon>
        <taxon>Methylopila</taxon>
    </lineage>
</organism>
<dbReference type="EMBL" id="BSFL01000003">
    <property type="protein sequence ID" value="GLK80746.1"/>
    <property type="molecule type" value="Genomic_DNA"/>
</dbReference>
<gene>
    <name evidence="8" type="ORF">GCM10008174_24870</name>
</gene>
<keyword evidence="3" id="KW-0812">Transmembrane</keyword>
<sequence length="255" mass="28765">MVSFDQMPKVAPLRRAFDAAVDAVVAPALGRRHFIVFRDYPIAYGRVPKVANTSIKDALTRLLPDGEALRRKASHDRVWAYETCGRTRMVRTASAARLDGVFAFAFVRDPFERVASYYDNKVIGRPILPDIARRDGVRKGMGFGAFLERLAVMKDGDMDDHLAPQAEILVHRGRLVPSFVGRYERIEDDWAALQARLEAIGVPALGPLPTRNRRAPDGHPMEAYFADPAHVRMVRERYAQDFELFYPDAEPCRPA</sequence>
<dbReference type="GO" id="GO:0008146">
    <property type="term" value="F:sulfotransferase activity"/>
    <property type="evidence" value="ECO:0007669"/>
    <property type="project" value="InterPro"/>
</dbReference>
<evidence type="ECO:0008006" key="10">
    <source>
        <dbReference type="Google" id="ProtNLM"/>
    </source>
</evidence>
<dbReference type="PANTHER" id="PTHR12137:SF54">
    <property type="entry name" value="CARBOHYDRATE SULFOTRANSFERASE"/>
    <property type="match status" value="1"/>
</dbReference>
<evidence type="ECO:0000256" key="2">
    <source>
        <dbReference type="ARBA" id="ARBA00022679"/>
    </source>
</evidence>
<dbReference type="AlphaFoldDB" id="A0A9W6JN88"/>